<dbReference type="InterPro" id="IPR003661">
    <property type="entry name" value="HisK_dim/P_dom"/>
</dbReference>
<dbReference type="EC" id="2.7.13.3" evidence="2"/>
<comment type="catalytic activity">
    <reaction evidence="1">
        <text>ATP + protein L-histidine = ADP + protein N-phospho-L-histidine.</text>
        <dbReference type="EC" id="2.7.13.3"/>
    </reaction>
</comment>
<dbReference type="SUPFAM" id="SSF55874">
    <property type="entry name" value="ATPase domain of HSP90 chaperone/DNA topoisomerase II/histidine kinase"/>
    <property type="match status" value="1"/>
</dbReference>
<evidence type="ECO:0000313" key="10">
    <source>
        <dbReference type="Proteomes" id="UP000254508"/>
    </source>
</evidence>
<evidence type="ECO:0000256" key="7">
    <source>
        <dbReference type="SAM" id="MobiDB-lite"/>
    </source>
</evidence>
<name>A0A345YFE7_9SPHN</name>
<evidence type="ECO:0000256" key="4">
    <source>
        <dbReference type="ARBA" id="ARBA00022679"/>
    </source>
</evidence>
<dbReference type="InterPro" id="IPR036890">
    <property type="entry name" value="HATPase_C_sf"/>
</dbReference>
<accession>A0A345YFE7</accession>
<dbReference type="PANTHER" id="PTHR43711:SF26">
    <property type="entry name" value="SENSOR HISTIDINE KINASE RCSC"/>
    <property type="match status" value="1"/>
</dbReference>
<dbReference type="SMART" id="SM00387">
    <property type="entry name" value="HATPase_c"/>
    <property type="match status" value="1"/>
</dbReference>
<dbReference type="Pfam" id="PF00512">
    <property type="entry name" value="HisKA"/>
    <property type="match status" value="1"/>
</dbReference>
<evidence type="ECO:0000313" key="9">
    <source>
        <dbReference type="EMBL" id="AXK42649.1"/>
    </source>
</evidence>
<gene>
    <name evidence="9" type="ORF">DVR09_10180</name>
</gene>
<feature type="region of interest" description="Disordered" evidence="7">
    <location>
        <begin position="224"/>
        <end position="243"/>
    </location>
</feature>
<evidence type="ECO:0000256" key="6">
    <source>
        <dbReference type="ARBA" id="ARBA00023012"/>
    </source>
</evidence>
<sequence length="478" mass="51741">MASVGTRYVAHARADADGNLVQADDVLAQLHQACGGKIGSRIAIPELLALVEKALRFGLKLARQFDATDGENRVTAWVEVAPVADDAGEVAGCTIDVVSWHSEELPPENEIEAARRRVEINRHLADCTARLDSNQRLLSIETQAPDLADFAEHALAAAGKPWTDLVRLPGNTHQQPLHWRLLDGATCEIDGSNRKWTAHLEPLGQPQPGSAGFVLYLTAERPLAESSGDGEPDGEDAPSFGRDLTPVLRQPINRIIANAETIRTKLAGPLADEYSSYAADIATAAQHLLALIDDLSDLEVVESEDFTTAPDRIELADVARRACGILGVRAREKGITLVAPPEGESQLAIAEFRRVLQILLNLVGNAIRYSPDESQVWIRLDRIGNRALITVADQGHGLEPEQQERVFEKFERLGRSGDGGSGLGLYISRRIARAMDGDLTVESAPGQGARFTLSVPAAEDLRKEPRDGPTIPKPRDNG</sequence>
<evidence type="ECO:0000256" key="1">
    <source>
        <dbReference type="ARBA" id="ARBA00000085"/>
    </source>
</evidence>
<dbReference type="InterPro" id="IPR004358">
    <property type="entry name" value="Sig_transdc_His_kin-like_C"/>
</dbReference>
<evidence type="ECO:0000256" key="3">
    <source>
        <dbReference type="ARBA" id="ARBA00022553"/>
    </source>
</evidence>
<evidence type="ECO:0000256" key="2">
    <source>
        <dbReference type="ARBA" id="ARBA00012438"/>
    </source>
</evidence>
<organism evidence="9 10">
    <name type="scientific">Erythrobacter aureus</name>
    <dbReference type="NCBI Taxonomy" id="2182384"/>
    <lineage>
        <taxon>Bacteria</taxon>
        <taxon>Pseudomonadati</taxon>
        <taxon>Pseudomonadota</taxon>
        <taxon>Alphaproteobacteria</taxon>
        <taxon>Sphingomonadales</taxon>
        <taxon>Erythrobacteraceae</taxon>
        <taxon>Erythrobacter/Porphyrobacter group</taxon>
        <taxon>Erythrobacter</taxon>
    </lineage>
</organism>
<protein>
    <recommendedName>
        <fullName evidence="2">histidine kinase</fullName>
        <ecNumber evidence="2">2.7.13.3</ecNumber>
    </recommendedName>
</protein>
<dbReference type="CDD" id="cd00082">
    <property type="entry name" value="HisKA"/>
    <property type="match status" value="1"/>
</dbReference>
<feature type="domain" description="Histidine kinase" evidence="8">
    <location>
        <begin position="243"/>
        <end position="459"/>
    </location>
</feature>
<dbReference type="InterPro" id="IPR005467">
    <property type="entry name" value="His_kinase_dom"/>
</dbReference>
<dbReference type="PANTHER" id="PTHR43711">
    <property type="entry name" value="TWO-COMPONENT HISTIDINE KINASE"/>
    <property type="match status" value="1"/>
</dbReference>
<evidence type="ECO:0000256" key="5">
    <source>
        <dbReference type="ARBA" id="ARBA00022777"/>
    </source>
</evidence>
<proteinExistence type="predicted"/>
<reference evidence="10" key="1">
    <citation type="submission" date="2018-07" db="EMBL/GenBank/DDBJ databases">
        <title>Genome sequence of Erythrobacter strain YH-07, an antagonistic bacterium isolated from Yellow Sea.</title>
        <authorList>
            <person name="Tang T."/>
            <person name="Liu Q."/>
            <person name="Sun X."/>
        </authorList>
    </citation>
    <scope>NUCLEOTIDE SEQUENCE [LARGE SCALE GENOMIC DNA]</scope>
    <source>
        <strain evidence="10">YH-07</strain>
    </source>
</reference>
<dbReference type="InterPro" id="IPR050736">
    <property type="entry name" value="Sensor_HK_Regulatory"/>
</dbReference>
<dbReference type="KEGG" id="err:DVR09_10180"/>
<dbReference type="OrthoDB" id="7933832at2"/>
<dbReference type="GO" id="GO:0000155">
    <property type="term" value="F:phosphorelay sensor kinase activity"/>
    <property type="evidence" value="ECO:0007669"/>
    <property type="project" value="InterPro"/>
</dbReference>
<dbReference type="InterPro" id="IPR036097">
    <property type="entry name" value="HisK_dim/P_sf"/>
</dbReference>
<dbReference type="EMBL" id="CP031357">
    <property type="protein sequence ID" value="AXK42649.1"/>
    <property type="molecule type" value="Genomic_DNA"/>
</dbReference>
<dbReference type="AlphaFoldDB" id="A0A345YFE7"/>
<feature type="region of interest" description="Disordered" evidence="7">
    <location>
        <begin position="443"/>
        <end position="478"/>
    </location>
</feature>
<dbReference type="Proteomes" id="UP000254508">
    <property type="component" value="Chromosome"/>
</dbReference>
<dbReference type="Gene3D" id="3.30.565.10">
    <property type="entry name" value="Histidine kinase-like ATPase, C-terminal domain"/>
    <property type="match status" value="1"/>
</dbReference>
<dbReference type="RefSeq" id="WP_115416830.1">
    <property type="nucleotide sequence ID" value="NZ_CP031357.1"/>
</dbReference>
<keyword evidence="6" id="KW-0902">Two-component regulatory system</keyword>
<evidence type="ECO:0000259" key="8">
    <source>
        <dbReference type="PROSITE" id="PS50109"/>
    </source>
</evidence>
<dbReference type="InterPro" id="IPR003594">
    <property type="entry name" value="HATPase_dom"/>
</dbReference>
<feature type="compositionally biased region" description="Basic and acidic residues" evidence="7">
    <location>
        <begin position="459"/>
        <end position="478"/>
    </location>
</feature>
<dbReference type="Gene3D" id="1.10.287.130">
    <property type="match status" value="1"/>
</dbReference>
<keyword evidence="5 9" id="KW-0418">Kinase</keyword>
<dbReference type="SUPFAM" id="SSF47384">
    <property type="entry name" value="Homodimeric domain of signal transducing histidine kinase"/>
    <property type="match status" value="1"/>
</dbReference>
<dbReference type="PRINTS" id="PR00344">
    <property type="entry name" value="BCTRLSENSOR"/>
</dbReference>
<dbReference type="PROSITE" id="PS50109">
    <property type="entry name" value="HIS_KIN"/>
    <property type="match status" value="1"/>
</dbReference>
<dbReference type="Pfam" id="PF02518">
    <property type="entry name" value="HATPase_c"/>
    <property type="match status" value="1"/>
</dbReference>
<keyword evidence="4" id="KW-0808">Transferase</keyword>
<keyword evidence="3" id="KW-0597">Phosphoprotein</keyword>
<keyword evidence="10" id="KW-1185">Reference proteome</keyword>